<dbReference type="SFLD" id="SFLDG01067">
    <property type="entry name" value="SPASM/twitch_domain_containing"/>
    <property type="match status" value="1"/>
</dbReference>
<keyword evidence="4" id="KW-0411">Iron-sulfur</keyword>
<proteinExistence type="predicted"/>
<protein>
    <submittedName>
        <fullName evidence="6">Radical SAM protein with 4Fe4S-binding SPASM domain</fullName>
    </submittedName>
</protein>
<keyword evidence="2" id="KW-0479">Metal-binding</keyword>
<evidence type="ECO:0000259" key="5">
    <source>
        <dbReference type="PROSITE" id="PS51918"/>
    </source>
</evidence>
<dbReference type="CDD" id="cd01335">
    <property type="entry name" value="Radical_SAM"/>
    <property type="match status" value="1"/>
</dbReference>
<dbReference type="PANTHER" id="PTHR11228">
    <property type="entry name" value="RADICAL SAM DOMAIN PROTEIN"/>
    <property type="match status" value="1"/>
</dbReference>
<dbReference type="InterPro" id="IPR023885">
    <property type="entry name" value="4Fe4S-binding_SPASM_dom"/>
</dbReference>
<keyword evidence="1" id="KW-0949">S-adenosyl-L-methionine</keyword>
<reference evidence="6 7" key="1">
    <citation type="submission" date="2018-08" db="EMBL/GenBank/DDBJ databases">
        <title>Genomic Encyclopedia of Type Strains, Phase IV (KMG-IV): sequencing the most valuable type-strain genomes for metagenomic binning, comparative biology and taxonomic classification.</title>
        <authorList>
            <person name="Goeker M."/>
        </authorList>
    </citation>
    <scope>NUCLEOTIDE SEQUENCE [LARGE SCALE GENOMIC DNA]</scope>
    <source>
        <strain evidence="6 7">DSM 23923</strain>
    </source>
</reference>
<sequence>MAELSKKRLLFSNKNTLPGIKPGNFTYLRQSGQSKKRIHLRVEADGSAVLLVNANRIYHFNSSAALMAHLLLDEVSDEQAIKRVTQVFPVKRDQAAADYQAFKATFHPIISPEDDPCPICDLNLEILEPFSRQPSAPYRMDLALTYRCNNHCLHCYNEASRAQKEFSTDQWLAVLDKVWELGIPHVVFTGGEPTLIPDLPKLVAHAERLGLITGLNTNGRKLSDTDFLQSLVDAGLDHVQITLESHDAAIHNKIVSAPKAWDETVAGIRAALGTRLFVMTNTTLLRSNSPYLADTLAFLAELGLPTIGLNGLIHSGRGAANPEALLESELADLLEIAKAHVETSGQRLIWYTPTQYCHFNPVDSGLGVKGCTAASYNMCIEPDGSVLPCQSYYESLGNFLSDPWPSIWNSDLALTIRERRYTPESCRVCDLLSSCGGGCPLYIQQNPQAVSDPVIDLPF</sequence>
<evidence type="ECO:0000256" key="3">
    <source>
        <dbReference type="ARBA" id="ARBA00023004"/>
    </source>
</evidence>
<dbReference type="GO" id="GO:0006783">
    <property type="term" value="P:heme biosynthetic process"/>
    <property type="evidence" value="ECO:0007669"/>
    <property type="project" value="TreeGrafter"/>
</dbReference>
<dbReference type="OrthoDB" id="9808591at2"/>
<name>A0A347ZT15_9CHLR</name>
<dbReference type="SFLD" id="SFLDG01386">
    <property type="entry name" value="main_SPASM_domain-containing"/>
    <property type="match status" value="1"/>
</dbReference>
<comment type="caution">
    <text evidence="6">The sequence shown here is derived from an EMBL/GenBank/DDBJ whole genome shotgun (WGS) entry which is preliminary data.</text>
</comment>
<dbReference type="InterPro" id="IPR007197">
    <property type="entry name" value="rSAM"/>
</dbReference>
<dbReference type="Pfam" id="PF13186">
    <property type="entry name" value="SPASM"/>
    <property type="match status" value="1"/>
</dbReference>
<dbReference type="Pfam" id="PF04055">
    <property type="entry name" value="Radical_SAM"/>
    <property type="match status" value="1"/>
</dbReference>
<dbReference type="NCBIfam" id="TIGR04085">
    <property type="entry name" value="rSAM_more_4Fe4S"/>
    <property type="match status" value="1"/>
</dbReference>
<evidence type="ECO:0000256" key="2">
    <source>
        <dbReference type="ARBA" id="ARBA00022723"/>
    </source>
</evidence>
<dbReference type="InterPro" id="IPR013785">
    <property type="entry name" value="Aldolase_TIM"/>
</dbReference>
<dbReference type="GO" id="GO:0003824">
    <property type="term" value="F:catalytic activity"/>
    <property type="evidence" value="ECO:0007669"/>
    <property type="project" value="InterPro"/>
</dbReference>
<accession>A0A347ZT15</accession>
<dbReference type="GO" id="GO:0046872">
    <property type="term" value="F:metal ion binding"/>
    <property type="evidence" value="ECO:0007669"/>
    <property type="project" value="UniProtKB-KW"/>
</dbReference>
<dbReference type="Proteomes" id="UP000256388">
    <property type="component" value="Unassembled WGS sequence"/>
</dbReference>
<evidence type="ECO:0000256" key="1">
    <source>
        <dbReference type="ARBA" id="ARBA00022691"/>
    </source>
</evidence>
<dbReference type="RefSeq" id="WP_116224126.1">
    <property type="nucleotide sequence ID" value="NZ_AP018437.1"/>
</dbReference>
<evidence type="ECO:0000256" key="4">
    <source>
        <dbReference type="ARBA" id="ARBA00023014"/>
    </source>
</evidence>
<dbReference type="EMBL" id="QUMS01000001">
    <property type="protein sequence ID" value="REG10978.1"/>
    <property type="molecule type" value="Genomic_DNA"/>
</dbReference>
<evidence type="ECO:0000313" key="6">
    <source>
        <dbReference type="EMBL" id="REG10978.1"/>
    </source>
</evidence>
<dbReference type="AlphaFoldDB" id="A0A347ZT15"/>
<evidence type="ECO:0000313" key="7">
    <source>
        <dbReference type="Proteomes" id="UP000256388"/>
    </source>
</evidence>
<keyword evidence="3" id="KW-0408">Iron</keyword>
<dbReference type="SUPFAM" id="SSF102114">
    <property type="entry name" value="Radical SAM enzymes"/>
    <property type="match status" value="1"/>
</dbReference>
<dbReference type="PANTHER" id="PTHR11228:SF7">
    <property type="entry name" value="PQQA PEPTIDE CYCLASE"/>
    <property type="match status" value="1"/>
</dbReference>
<dbReference type="InterPro" id="IPR058240">
    <property type="entry name" value="rSAM_sf"/>
</dbReference>
<gene>
    <name evidence="6" type="ORF">DFR64_0849</name>
</gene>
<dbReference type="SFLD" id="SFLDS00029">
    <property type="entry name" value="Radical_SAM"/>
    <property type="match status" value="1"/>
</dbReference>
<dbReference type="GO" id="GO:0051536">
    <property type="term" value="F:iron-sulfur cluster binding"/>
    <property type="evidence" value="ECO:0007669"/>
    <property type="project" value="UniProtKB-KW"/>
</dbReference>
<feature type="domain" description="Radical SAM core" evidence="5">
    <location>
        <begin position="134"/>
        <end position="347"/>
    </location>
</feature>
<dbReference type="Gene3D" id="3.20.20.70">
    <property type="entry name" value="Aldolase class I"/>
    <property type="match status" value="1"/>
</dbReference>
<dbReference type="PROSITE" id="PS51918">
    <property type="entry name" value="RADICAL_SAM"/>
    <property type="match status" value="1"/>
</dbReference>
<keyword evidence="7" id="KW-1185">Reference proteome</keyword>
<organism evidence="6 7">
    <name type="scientific">Pelolinea submarina</name>
    <dbReference type="NCBI Taxonomy" id="913107"/>
    <lineage>
        <taxon>Bacteria</taxon>
        <taxon>Bacillati</taxon>
        <taxon>Chloroflexota</taxon>
        <taxon>Anaerolineae</taxon>
        <taxon>Anaerolineales</taxon>
        <taxon>Anaerolineaceae</taxon>
        <taxon>Pelolinea</taxon>
    </lineage>
</organism>
<dbReference type="InterPro" id="IPR050377">
    <property type="entry name" value="Radical_SAM_PqqE_MftC-like"/>
</dbReference>